<keyword evidence="4 5" id="KW-0472">Membrane</keyword>
<feature type="transmembrane region" description="Helical" evidence="7">
    <location>
        <begin position="169"/>
        <end position="192"/>
    </location>
</feature>
<dbReference type="GO" id="GO:0016020">
    <property type="term" value="C:membrane"/>
    <property type="evidence" value="ECO:0007669"/>
    <property type="project" value="UniProtKB-SubCell"/>
</dbReference>
<comment type="subcellular location">
    <subcellularLocation>
        <location evidence="1">Membrane</location>
        <topology evidence="1">Multi-pass membrane protein</topology>
    </subcellularLocation>
</comment>
<organism evidence="9 10">
    <name type="scientific">Pseudocercospora musae</name>
    <dbReference type="NCBI Taxonomy" id="113226"/>
    <lineage>
        <taxon>Eukaryota</taxon>
        <taxon>Fungi</taxon>
        <taxon>Dikarya</taxon>
        <taxon>Ascomycota</taxon>
        <taxon>Pezizomycotina</taxon>
        <taxon>Dothideomycetes</taxon>
        <taxon>Dothideomycetidae</taxon>
        <taxon>Mycosphaerellales</taxon>
        <taxon>Mycosphaerellaceae</taxon>
        <taxon>Pseudocercospora</taxon>
    </lineage>
</organism>
<keyword evidence="3 7" id="KW-1133">Transmembrane helix</keyword>
<comment type="caution">
    <text evidence="9">The sequence shown here is derived from an EMBL/GenBank/DDBJ whole genome shotgun (WGS) entry which is preliminary data.</text>
</comment>
<dbReference type="PROSITE" id="PS50922">
    <property type="entry name" value="TLC"/>
    <property type="match status" value="1"/>
</dbReference>
<reference evidence="9 10" key="1">
    <citation type="submission" date="2015-07" db="EMBL/GenBank/DDBJ databases">
        <title>Comparative genomics of the Sigatoka disease complex on banana suggests a link between parallel evolutionary changes in Pseudocercospora fijiensis and Pseudocercospora eumusae and increased virulence on the banana host.</title>
        <authorList>
            <person name="Chang T.-C."/>
            <person name="Salvucci A."/>
            <person name="Crous P.W."/>
            <person name="Stergiopoulos I."/>
        </authorList>
    </citation>
    <scope>NUCLEOTIDE SEQUENCE [LARGE SCALE GENOMIC DNA]</scope>
    <source>
        <strain evidence="9 10">CBS 116634</strain>
    </source>
</reference>
<keyword evidence="10" id="KW-1185">Reference proteome</keyword>
<keyword evidence="2 5" id="KW-0812">Transmembrane</keyword>
<dbReference type="PANTHER" id="PTHR13439">
    <property type="entry name" value="CT120 PROTEIN"/>
    <property type="match status" value="1"/>
</dbReference>
<feature type="region of interest" description="Disordered" evidence="6">
    <location>
        <begin position="325"/>
        <end position="397"/>
    </location>
</feature>
<feature type="transmembrane region" description="Helical" evidence="7">
    <location>
        <begin position="204"/>
        <end position="221"/>
    </location>
</feature>
<dbReference type="SMART" id="SM00724">
    <property type="entry name" value="TLC"/>
    <property type="match status" value="1"/>
</dbReference>
<evidence type="ECO:0000256" key="1">
    <source>
        <dbReference type="ARBA" id="ARBA00004141"/>
    </source>
</evidence>
<dbReference type="STRING" id="113226.A0A139IPJ1"/>
<gene>
    <name evidence="9" type="ORF">AC579_6667</name>
</gene>
<sequence length="397" mass="44935">MKDPFPIPPPEWLMSATQPLADLLALPTLPLHAHEVIFAVLLYTSIQTVVSPFVSSRVFPERYQNFNKRTRINWDVHVVSFFQATLISALSLYVIWYDEERKDLRPRTRWEGRVWEYTGMSGMCQSFALGYFLWDLVMCSWHVDIFGVGMLAHAVSAVSVFALGYRPFIYFYAPIFLLYELSSPFLNIHWFCDKLDLTGSPVQAINGVFLVGTFLGCRLVWGNISSFWVFYDAFHAVFYGNSELTKLETGALKYFTATDLLQIYGDEQGQRLAFAGEQNVPVWLALVYLASNLTLNSLNIFWFGKMIETIRKRFDPPFGTKGTYDDDAHDASAGSNTAAQLSDKPKGSVKKAREAAEKAMGEPVASEEDIQIQRATLGDSKSVEVSGQRTLRTRRKA</sequence>
<dbReference type="Pfam" id="PF03798">
    <property type="entry name" value="TRAM_LAG1_CLN8"/>
    <property type="match status" value="1"/>
</dbReference>
<accession>A0A139IPJ1</accession>
<evidence type="ECO:0000256" key="4">
    <source>
        <dbReference type="ARBA" id="ARBA00023136"/>
    </source>
</evidence>
<dbReference type="GO" id="GO:0055088">
    <property type="term" value="P:lipid homeostasis"/>
    <property type="evidence" value="ECO:0007669"/>
    <property type="project" value="TreeGrafter"/>
</dbReference>
<feature type="transmembrane region" description="Helical" evidence="7">
    <location>
        <begin position="76"/>
        <end position="97"/>
    </location>
</feature>
<evidence type="ECO:0000259" key="8">
    <source>
        <dbReference type="PROSITE" id="PS50922"/>
    </source>
</evidence>
<proteinExistence type="predicted"/>
<dbReference type="GO" id="GO:0005783">
    <property type="term" value="C:endoplasmic reticulum"/>
    <property type="evidence" value="ECO:0007669"/>
    <property type="project" value="TreeGrafter"/>
</dbReference>
<feature type="transmembrane region" description="Helical" evidence="7">
    <location>
        <begin position="141"/>
        <end position="163"/>
    </location>
</feature>
<evidence type="ECO:0000256" key="6">
    <source>
        <dbReference type="SAM" id="MobiDB-lite"/>
    </source>
</evidence>
<dbReference type="Proteomes" id="UP000073492">
    <property type="component" value="Unassembled WGS sequence"/>
</dbReference>
<name>A0A139IPJ1_9PEZI</name>
<dbReference type="OrthoDB" id="10266980at2759"/>
<evidence type="ECO:0000313" key="9">
    <source>
        <dbReference type="EMBL" id="KXT16639.1"/>
    </source>
</evidence>
<protein>
    <recommendedName>
        <fullName evidence="8">TLC domain-containing protein</fullName>
    </recommendedName>
</protein>
<feature type="transmembrane region" description="Helical" evidence="7">
    <location>
        <begin position="282"/>
        <end position="303"/>
    </location>
</feature>
<evidence type="ECO:0000256" key="7">
    <source>
        <dbReference type="SAM" id="Phobius"/>
    </source>
</evidence>
<dbReference type="AlphaFoldDB" id="A0A139IPJ1"/>
<feature type="compositionally biased region" description="Basic and acidic residues" evidence="6">
    <location>
        <begin position="343"/>
        <end position="360"/>
    </location>
</feature>
<evidence type="ECO:0000256" key="5">
    <source>
        <dbReference type="PROSITE-ProRule" id="PRU00205"/>
    </source>
</evidence>
<dbReference type="InterPro" id="IPR050846">
    <property type="entry name" value="TLCD"/>
</dbReference>
<evidence type="ECO:0000256" key="3">
    <source>
        <dbReference type="ARBA" id="ARBA00022989"/>
    </source>
</evidence>
<dbReference type="PANTHER" id="PTHR13439:SF0">
    <property type="entry name" value="TOPOISOMERASE I DAMAGE AFFECTED PROTEIN 4"/>
    <property type="match status" value="1"/>
</dbReference>
<dbReference type="InterPro" id="IPR006634">
    <property type="entry name" value="TLC-dom"/>
</dbReference>
<evidence type="ECO:0000313" key="10">
    <source>
        <dbReference type="Proteomes" id="UP000073492"/>
    </source>
</evidence>
<evidence type="ECO:0000256" key="2">
    <source>
        <dbReference type="ARBA" id="ARBA00022692"/>
    </source>
</evidence>
<feature type="transmembrane region" description="Helical" evidence="7">
    <location>
        <begin position="36"/>
        <end position="55"/>
    </location>
</feature>
<feature type="transmembrane region" description="Helical" evidence="7">
    <location>
        <begin position="117"/>
        <end position="134"/>
    </location>
</feature>
<feature type="domain" description="TLC" evidence="8">
    <location>
        <begin position="69"/>
        <end position="315"/>
    </location>
</feature>
<dbReference type="EMBL" id="LFZO01000033">
    <property type="protein sequence ID" value="KXT16639.1"/>
    <property type="molecule type" value="Genomic_DNA"/>
</dbReference>